<organism evidence="2 3">
    <name type="scientific">Pelagibacterium flavum</name>
    <dbReference type="NCBI Taxonomy" id="2984530"/>
    <lineage>
        <taxon>Bacteria</taxon>
        <taxon>Pseudomonadati</taxon>
        <taxon>Pseudomonadota</taxon>
        <taxon>Alphaproteobacteria</taxon>
        <taxon>Hyphomicrobiales</taxon>
        <taxon>Devosiaceae</taxon>
        <taxon>Pelagibacterium</taxon>
    </lineage>
</organism>
<keyword evidence="1" id="KW-0472">Membrane</keyword>
<reference evidence="2" key="1">
    <citation type="submission" date="2022-10" db="EMBL/GenBank/DDBJ databases">
        <title>YIM 151497 complete genome.</title>
        <authorList>
            <person name="Chen X."/>
        </authorList>
    </citation>
    <scope>NUCLEOTIDE SEQUENCE</scope>
    <source>
        <strain evidence="2">YIM 151497</strain>
    </source>
</reference>
<name>A0ABY6ISL2_9HYPH</name>
<dbReference type="PANTHER" id="PTHR35864">
    <property type="entry name" value="ZINC METALLOPROTEASE MJ0611-RELATED"/>
    <property type="match status" value="1"/>
</dbReference>
<keyword evidence="1" id="KW-0812">Transmembrane</keyword>
<feature type="transmembrane region" description="Helical" evidence="1">
    <location>
        <begin position="133"/>
        <end position="157"/>
    </location>
</feature>
<dbReference type="InterPro" id="IPR052348">
    <property type="entry name" value="Metallopeptidase_M50B"/>
</dbReference>
<dbReference type="EMBL" id="CP107716">
    <property type="protein sequence ID" value="UYQ73568.1"/>
    <property type="molecule type" value="Genomic_DNA"/>
</dbReference>
<dbReference type="RefSeq" id="WP_264227129.1">
    <property type="nucleotide sequence ID" value="NZ_CP107716.1"/>
</dbReference>
<feature type="transmembrane region" description="Helical" evidence="1">
    <location>
        <begin position="55"/>
        <end position="73"/>
    </location>
</feature>
<protein>
    <recommendedName>
        <fullName evidence="4">Site-2 protease family protein</fullName>
    </recommendedName>
</protein>
<proteinExistence type="predicted"/>
<evidence type="ECO:0000313" key="2">
    <source>
        <dbReference type="EMBL" id="UYQ73568.1"/>
    </source>
</evidence>
<evidence type="ECO:0008006" key="4">
    <source>
        <dbReference type="Google" id="ProtNLM"/>
    </source>
</evidence>
<feature type="transmembrane region" description="Helical" evidence="1">
    <location>
        <begin position="85"/>
        <end position="113"/>
    </location>
</feature>
<evidence type="ECO:0000256" key="1">
    <source>
        <dbReference type="SAM" id="Phobius"/>
    </source>
</evidence>
<accession>A0ABY6ISL2</accession>
<sequence>MFDLSFLQILTRAIAAIIVMTFMGFCATGFARVLGDRGVVYDGKLTLNPFVHCDLFGLLAGIVGRVCWVRPIAIDPVENRMGRATPVVVALLTFAALFVFSRVVLLSLPLVAVHWPISSAALADATIRMTSSMAVWTLVINLVPVPPLLGGYLLLSLTPRTHKWLAKRHLYVSIALAALIVATHRSLSETPFGALVNFLGGP</sequence>
<keyword evidence="1" id="KW-1133">Transmembrane helix</keyword>
<evidence type="ECO:0000313" key="3">
    <source>
        <dbReference type="Proteomes" id="UP001163882"/>
    </source>
</evidence>
<gene>
    <name evidence="2" type="ORF">OF122_07380</name>
</gene>
<feature type="transmembrane region" description="Helical" evidence="1">
    <location>
        <begin position="169"/>
        <end position="187"/>
    </location>
</feature>
<dbReference type="Proteomes" id="UP001163882">
    <property type="component" value="Chromosome"/>
</dbReference>
<feature type="transmembrane region" description="Helical" evidence="1">
    <location>
        <begin position="12"/>
        <end position="35"/>
    </location>
</feature>
<keyword evidence="3" id="KW-1185">Reference proteome</keyword>
<dbReference type="PANTHER" id="PTHR35864:SF1">
    <property type="entry name" value="ZINC METALLOPROTEASE YWHC-RELATED"/>
    <property type="match status" value="1"/>
</dbReference>